<dbReference type="PANTHER" id="PTHR30383:SF29">
    <property type="entry name" value="SGNH HYDROLASE-TYPE ESTERASE DOMAIN-CONTAINING PROTEIN"/>
    <property type="match status" value="1"/>
</dbReference>
<feature type="domain" description="SGNH hydrolase-type esterase" evidence="1">
    <location>
        <begin position="5"/>
        <end position="158"/>
    </location>
</feature>
<dbReference type="Pfam" id="PF13472">
    <property type="entry name" value="Lipase_GDSL_2"/>
    <property type="match status" value="1"/>
</dbReference>
<accession>A0ABR9ZN27</accession>
<dbReference type="EMBL" id="JADKNH010000001">
    <property type="protein sequence ID" value="MBF4691841.1"/>
    <property type="molecule type" value="Genomic_DNA"/>
</dbReference>
<dbReference type="Gene3D" id="3.40.50.1110">
    <property type="entry name" value="SGNH hydrolase"/>
    <property type="match status" value="1"/>
</dbReference>
<dbReference type="PANTHER" id="PTHR30383">
    <property type="entry name" value="THIOESTERASE 1/PROTEASE 1/LYSOPHOSPHOLIPASE L1"/>
    <property type="match status" value="1"/>
</dbReference>
<proteinExistence type="predicted"/>
<keyword evidence="3" id="KW-1185">Reference proteome</keyword>
<dbReference type="InterPro" id="IPR013830">
    <property type="entry name" value="SGNH_hydro"/>
</dbReference>
<dbReference type="RefSeq" id="WP_194700072.1">
    <property type="nucleotide sequence ID" value="NZ_JADKNH010000001.1"/>
</dbReference>
<evidence type="ECO:0000259" key="1">
    <source>
        <dbReference type="Pfam" id="PF13472"/>
    </source>
</evidence>
<evidence type="ECO:0000313" key="3">
    <source>
        <dbReference type="Proteomes" id="UP000614200"/>
    </source>
</evidence>
<protein>
    <recommendedName>
        <fullName evidence="1">SGNH hydrolase-type esterase domain-containing protein</fullName>
    </recommendedName>
</protein>
<organism evidence="2 3">
    <name type="scientific">Fusibacter ferrireducens</name>
    <dbReference type="NCBI Taxonomy" id="2785058"/>
    <lineage>
        <taxon>Bacteria</taxon>
        <taxon>Bacillati</taxon>
        <taxon>Bacillota</taxon>
        <taxon>Clostridia</taxon>
        <taxon>Eubacteriales</taxon>
        <taxon>Eubacteriales Family XII. Incertae Sedis</taxon>
        <taxon>Fusibacter</taxon>
    </lineage>
</organism>
<comment type="caution">
    <text evidence="2">The sequence shown here is derived from an EMBL/GenBank/DDBJ whole genome shotgun (WGS) entry which is preliminary data.</text>
</comment>
<dbReference type="Proteomes" id="UP000614200">
    <property type="component" value="Unassembled WGS sequence"/>
</dbReference>
<evidence type="ECO:0000313" key="2">
    <source>
        <dbReference type="EMBL" id="MBF4691841.1"/>
    </source>
</evidence>
<dbReference type="InterPro" id="IPR051532">
    <property type="entry name" value="Ester_Hydrolysis_Enzymes"/>
</dbReference>
<dbReference type="InterPro" id="IPR036514">
    <property type="entry name" value="SGNH_hydro_sf"/>
</dbReference>
<gene>
    <name evidence="2" type="ORF">ISU02_01860</name>
</gene>
<sequence>MRILVVGDSISEGITGVSYLEKLKQLMADCEFVNLGLGGDTIIGIGNRILEHLKGDANYDIIIVEAGHNDILLPILEEEEFLFKMTAFTLRTRGSIPIKDPEIFKGTYLSTLRAIRKLSNARLFVSTLSCINEDLTAISNIKRTLYNQKIRKLVDEFNTSTSIVDEQVTIIEIAEAFDHYLKAQSQTSYLLDSYFSAFIKDAHNHITETAADALSRERGLNLTIDGVHLNSKGAHIYSYLFYQTIKSALM</sequence>
<dbReference type="SUPFAM" id="SSF52266">
    <property type="entry name" value="SGNH hydrolase"/>
    <property type="match status" value="1"/>
</dbReference>
<reference evidence="2 3" key="1">
    <citation type="submission" date="2020-11" db="EMBL/GenBank/DDBJ databases">
        <title>Fusibacter basophilias sp. nov.</title>
        <authorList>
            <person name="Qiu D."/>
        </authorList>
    </citation>
    <scope>NUCLEOTIDE SEQUENCE [LARGE SCALE GENOMIC DNA]</scope>
    <source>
        <strain evidence="2 3">Q10-2</strain>
    </source>
</reference>
<name>A0ABR9ZN27_9FIRM</name>